<evidence type="ECO:0000313" key="1">
    <source>
        <dbReference type="EMBL" id="KAF4385883.1"/>
    </source>
</evidence>
<sequence length="92" mass="10137">MHFGPGPNYRQPNSQTLTPPLSLSVLSVYCLSPKSQQPSHLSHSSLSLSLRVARQLSPLTPIIYSTVTTSYAGSVVSQINFQLRVEIVQNRK</sequence>
<evidence type="ECO:0000313" key="3">
    <source>
        <dbReference type="Proteomes" id="UP000525078"/>
    </source>
</evidence>
<comment type="caution">
    <text evidence="1">The sequence shown here is derived from an EMBL/GenBank/DDBJ whole genome shotgun (WGS) entry which is preliminary data.</text>
</comment>
<name>A0A7J6GSG6_CANSA</name>
<organism evidence="1 3">
    <name type="scientific">Cannabis sativa</name>
    <name type="common">Hemp</name>
    <name type="synonym">Marijuana</name>
    <dbReference type="NCBI Taxonomy" id="3483"/>
    <lineage>
        <taxon>Eukaryota</taxon>
        <taxon>Viridiplantae</taxon>
        <taxon>Streptophyta</taxon>
        <taxon>Embryophyta</taxon>
        <taxon>Tracheophyta</taxon>
        <taxon>Spermatophyta</taxon>
        <taxon>Magnoliopsida</taxon>
        <taxon>eudicotyledons</taxon>
        <taxon>Gunneridae</taxon>
        <taxon>Pentapetalae</taxon>
        <taxon>rosids</taxon>
        <taxon>fabids</taxon>
        <taxon>Rosales</taxon>
        <taxon>Cannabaceae</taxon>
        <taxon>Cannabis</taxon>
    </lineage>
</organism>
<reference evidence="3 4" key="1">
    <citation type="journal article" date="2020" name="bioRxiv">
        <title>Sequence and annotation of 42 cannabis genomes reveals extensive copy number variation in cannabinoid synthesis and pathogen resistance genes.</title>
        <authorList>
            <person name="Mckernan K.J."/>
            <person name="Helbert Y."/>
            <person name="Kane L.T."/>
            <person name="Ebling H."/>
            <person name="Zhang L."/>
            <person name="Liu B."/>
            <person name="Eaton Z."/>
            <person name="Mclaughlin S."/>
            <person name="Kingan S."/>
            <person name="Baybayan P."/>
            <person name="Concepcion G."/>
            <person name="Jordan M."/>
            <person name="Riva A."/>
            <person name="Barbazuk W."/>
            <person name="Harkins T."/>
        </authorList>
    </citation>
    <scope>NUCLEOTIDE SEQUENCE [LARGE SCALE GENOMIC DNA]</scope>
    <source>
        <strain evidence="3 4">cv. Jamaican Lion 4</strain>
        <strain evidence="2">Father</strain>
        <strain evidence="1">Mother</strain>
        <tissue evidence="1">Leaf</tissue>
    </source>
</reference>
<accession>A0A7J6GSG6</accession>
<dbReference type="Proteomes" id="UP000583929">
    <property type="component" value="Unassembled WGS sequence"/>
</dbReference>
<proteinExistence type="predicted"/>
<dbReference type="Proteomes" id="UP000525078">
    <property type="component" value="Unassembled WGS sequence"/>
</dbReference>
<evidence type="ECO:0000313" key="4">
    <source>
        <dbReference type="Proteomes" id="UP000583929"/>
    </source>
</evidence>
<evidence type="ECO:0000313" key="2">
    <source>
        <dbReference type="EMBL" id="KAF4397362.1"/>
    </source>
</evidence>
<keyword evidence="4" id="KW-1185">Reference proteome</keyword>
<dbReference type="AlphaFoldDB" id="A0A7J6GSG6"/>
<protein>
    <submittedName>
        <fullName evidence="1">Uncharacterized protein</fullName>
    </submittedName>
</protein>
<dbReference type="EMBL" id="JAATIQ010000033">
    <property type="protein sequence ID" value="KAF4397362.1"/>
    <property type="molecule type" value="Genomic_DNA"/>
</dbReference>
<dbReference type="EMBL" id="JAATIP010000044">
    <property type="protein sequence ID" value="KAF4385883.1"/>
    <property type="molecule type" value="Genomic_DNA"/>
</dbReference>
<gene>
    <name evidence="1" type="ORF">F8388_010439</name>
    <name evidence="2" type="ORF">G4B88_027102</name>
</gene>